<keyword evidence="9" id="KW-1213">G-protein coupled receptor impairing toxin</keyword>
<comment type="subcellular location">
    <subcellularLocation>
        <location evidence="2">Secreted</location>
    </subcellularLocation>
</comment>
<dbReference type="eggNOG" id="ENOG502S4W0">
    <property type="taxonomic scope" value="Eukaryota"/>
</dbReference>
<dbReference type="GO" id="GO:0014826">
    <property type="term" value="P:vein smooth muscle contraction"/>
    <property type="evidence" value="ECO:0000318"/>
    <property type="project" value="GO_Central"/>
</dbReference>
<evidence type="ECO:0000259" key="15">
    <source>
        <dbReference type="SMART" id="SM00272"/>
    </source>
</evidence>
<reference evidence="16" key="2">
    <citation type="submission" date="2025-08" db="UniProtKB">
        <authorList>
            <consortium name="Ensembl"/>
        </authorList>
    </citation>
    <scope>IDENTIFICATION</scope>
</reference>
<feature type="region of interest" description="Disordered" evidence="13">
    <location>
        <begin position="34"/>
        <end position="53"/>
    </location>
</feature>
<dbReference type="STRING" id="28377.ENSACAP00000003605"/>
<reference evidence="16" key="3">
    <citation type="submission" date="2025-09" db="UniProtKB">
        <authorList>
            <consortium name="Ensembl"/>
        </authorList>
    </citation>
    <scope>IDENTIFICATION</scope>
</reference>
<dbReference type="PROSITE" id="PS00270">
    <property type="entry name" value="ENDOTHELIN"/>
    <property type="match status" value="1"/>
</dbReference>
<evidence type="ECO:0000256" key="8">
    <source>
        <dbReference type="ARBA" id="ARBA00023157"/>
    </source>
</evidence>
<evidence type="ECO:0000256" key="10">
    <source>
        <dbReference type="ARBA" id="ARBA00023322"/>
    </source>
</evidence>
<dbReference type="GO" id="GO:0003100">
    <property type="term" value="P:regulation of systemic arterial blood pressure by endothelin"/>
    <property type="evidence" value="ECO:0000318"/>
    <property type="project" value="GO_Central"/>
</dbReference>
<evidence type="ECO:0000256" key="14">
    <source>
        <dbReference type="SAM" id="SignalP"/>
    </source>
</evidence>
<evidence type="ECO:0000313" key="16">
    <source>
        <dbReference type="Ensembl" id="ENSACAP00000003605.2"/>
    </source>
</evidence>
<dbReference type="GO" id="GO:0005615">
    <property type="term" value="C:extracellular space"/>
    <property type="evidence" value="ECO:0000318"/>
    <property type="project" value="GO_Central"/>
</dbReference>
<keyword evidence="7" id="KW-0838">Vasoactive</keyword>
<dbReference type="Bgee" id="ENSACAG00000003712">
    <property type="expression patterns" value="Expressed in ovary and 9 other cell types or tissues"/>
</dbReference>
<dbReference type="GO" id="GO:0005179">
    <property type="term" value="F:hormone activity"/>
    <property type="evidence" value="ECO:0000318"/>
    <property type="project" value="GO_Central"/>
</dbReference>
<evidence type="ECO:0000256" key="3">
    <source>
        <dbReference type="ARBA" id="ARBA00010959"/>
    </source>
</evidence>
<dbReference type="Pfam" id="PF00322">
    <property type="entry name" value="Endothelin"/>
    <property type="match status" value="1"/>
</dbReference>
<keyword evidence="6 14" id="KW-0732">Signal</keyword>
<evidence type="ECO:0000256" key="13">
    <source>
        <dbReference type="SAM" id="MobiDB-lite"/>
    </source>
</evidence>
<comment type="function">
    <text evidence="1">Endothelins are endothelium-derived vasoconstrictor peptides.</text>
</comment>
<evidence type="ECO:0000256" key="6">
    <source>
        <dbReference type="ARBA" id="ARBA00022729"/>
    </source>
</evidence>
<feature type="chain" id="PRO_5033039543" description="Endothelin-3" evidence="14">
    <location>
        <begin position="29"/>
        <end position="184"/>
    </location>
</feature>
<evidence type="ECO:0000256" key="4">
    <source>
        <dbReference type="ARBA" id="ARBA00022525"/>
    </source>
</evidence>
<name>H9G7X6_ANOCA</name>
<protein>
    <recommendedName>
        <fullName evidence="11">Endothelin-3</fullName>
    </recommendedName>
    <alternativeName>
        <fullName evidence="12">Preproendothelin-3</fullName>
    </alternativeName>
</protein>
<keyword evidence="8" id="KW-1015">Disulfide bond</keyword>
<sequence>MVFKPGITPPVSLRLIAIFGFLLPVSRPLLPPSGNGSGLRSPGLQERVGKESEATTARRLLSVTEAGPAEVHRRPKRCTCYTYKDKECVYYCHLDIIWINTPERTVPYGLANYRGSFRGKRSTEQHRKSLQSSKWPSLRCSCADRCDKSCMNFCTRTQAGQCSKEQLGSTGETEPPGEMEHVLT</sequence>
<dbReference type="PANTHER" id="PTHR13874:SF11">
    <property type="entry name" value="ENDOTHELIN-3"/>
    <property type="match status" value="1"/>
</dbReference>
<dbReference type="GO" id="GO:0006874">
    <property type="term" value="P:intracellular calcium ion homeostasis"/>
    <property type="evidence" value="ECO:0000318"/>
    <property type="project" value="GO_Central"/>
</dbReference>
<dbReference type="GO" id="GO:0019229">
    <property type="term" value="P:regulation of vasoconstriction"/>
    <property type="evidence" value="ECO:0007669"/>
    <property type="project" value="InterPro"/>
</dbReference>
<keyword evidence="9" id="KW-0800">Toxin</keyword>
<dbReference type="PRINTS" id="PR00365">
    <property type="entry name" value="ENDOTHELIN"/>
</dbReference>
<comment type="similarity">
    <text evidence="3">Belongs to the endothelin/sarafotoxin family.</text>
</comment>
<reference evidence="16" key="1">
    <citation type="submission" date="2009-12" db="EMBL/GenBank/DDBJ databases">
        <title>The Genome Sequence of Anolis carolinensis (Green Anole Lizard).</title>
        <authorList>
            <consortium name="The Genome Sequencing Platform"/>
            <person name="Di Palma F."/>
            <person name="Alfoldi J."/>
            <person name="Heiman D."/>
            <person name="Young S."/>
            <person name="Grabherr M."/>
            <person name="Johnson J."/>
            <person name="Lander E.S."/>
            <person name="Lindblad-Toh K."/>
        </authorList>
    </citation>
    <scope>NUCLEOTIDE SEQUENCE [LARGE SCALE GENOMIC DNA]</scope>
    <source>
        <strain evidence="16">JBL SC #1</strain>
    </source>
</reference>
<keyword evidence="17" id="KW-1185">Reference proteome</keyword>
<feature type="domain" description="Endothelin-like toxin" evidence="15">
    <location>
        <begin position="77"/>
        <end position="98"/>
    </location>
</feature>
<dbReference type="InterPro" id="IPR001928">
    <property type="entry name" value="Endothln-like_toxin"/>
</dbReference>
<dbReference type="InterPro" id="IPR019764">
    <property type="entry name" value="Endothelin_toxin_CS"/>
</dbReference>
<keyword evidence="4" id="KW-0964">Secreted</keyword>
<proteinExistence type="inferred from homology"/>
<organism evidence="16 17">
    <name type="scientific">Anolis carolinensis</name>
    <name type="common">Green anole</name>
    <name type="synonym">American chameleon</name>
    <dbReference type="NCBI Taxonomy" id="28377"/>
    <lineage>
        <taxon>Eukaryota</taxon>
        <taxon>Metazoa</taxon>
        <taxon>Chordata</taxon>
        <taxon>Craniata</taxon>
        <taxon>Vertebrata</taxon>
        <taxon>Euteleostomi</taxon>
        <taxon>Lepidosauria</taxon>
        <taxon>Squamata</taxon>
        <taxon>Bifurcata</taxon>
        <taxon>Unidentata</taxon>
        <taxon>Episquamata</taxon>
        <taxon>Toxicofera</taxon>
        <taxon>Iguania</taxon>
        <taxon>Dactyloidae</taxon>
        <taxon>Anolis</taxon>
    </lineage>
</organism>
<evidence type="ECO:0000313" key="17">
    <source>
        <dbReference type="Proteomes" id="UP000001646"/>
    </source>
</evidence>
<feature type="signal peptide" evidence="14">
    <location>
        <begin position="1"/>
        <end position="28"/>
    </location>
</feature>
<keyword evidence="5" id="KW-0123">Cardiotoxin</keyword>
<dbReference type="GO" id="GO:0031708">
    <property type="term" value="F:endothelin B receptor binding"/>
    <property type="evidence" value="ECO:0000318"/>
    <property type="project" value="GO_Central"/>
</dbReference>
<feature type="domain" description="Endothelin-like toxin" evidence="15">
    <location>
        <begin position="139"/>
        <end position="160"/>
    </location>
</feature>
<evidence type="ECO:0000256" key="12">
    <source>
        <dbReference type="ARBA" id="ARBA00041850"/>
    </source>
</evidence>
<dbReference type="PANTHER" id="PTHR13874">
    <property type="entry name" value="ENDOTHELIN"/>
    <property type="match status" value="1"/>
</dbReference>
<evidence type="ECO:0000256" key="11">
    <source>
        <dbReference type="ARBA" id="ARBA00040198"/>
    </source>
</evidence>
<feature type="region of interest" description="Disordered" evidence="13">
    <location>
        <begin position="165"/>
        <end position="184"/>
    </location>
</feature>
<evidence type="ECO:0000256" key="2">
    <source>
        <dbReference type="ARBA" id="ARBA00004613"/>
    </source>
</evidence>
<evidence type="ECO:0000256" key="7">
    <source>
        <dbReference type="ARBA" id="ARBA00022858"/>
    </source>
</evidence>
<dbReference type="InterPro" id="IPR020475">
    <property type="entry name" value="Endothelin"/>
</dbReference>
<dbReference type="Proteomes" id="UP000001646">
    <property type="component" value="Unplaced"/>
</dbReference>
<dbReference type="GeneTree" id="ENSGT00950000183053"/>
<evidence type="ECO:0000256" key="9">
    <source>
        <dbReference type="ARBA" id="ARBA00023259"/>
    </source>
</evidence>
<evidence type="ECO:0000256" key="5">
    <source>
        <dbReference type="ARBA" id="ARBA00022582"/>
    </source>
</evidence>
<keyword evidence="10" id="KW-0839">Vasoconstrictor</keyword>
<dbReference type="HOGENOM" id="CLU_193916_0_0_1"/>
<evidence type="ECO:0000256" key="1">
    <source>
        <dbReference type="ARBA" id="ARBA00003023"/>
    </source>
</evidence>
<dbReference type="InParanoid" id="H9G7X6"/>
<dbReference type="AlphaFoldDB" id="H9G7X6"/>
<dbReference type="GO" id="GO:0045987">
    <property type="term" value="P:positive regulation of smooth muscle contraction"/>
    <property type="evidence" value="ECO:0000318"/>
    <property type="project" value="GO_Central"/>
</dbReference>
<dbReference type="Ensembl" id="ENSACAT00000003693.2">
    <property type="protein sequence ID" value="ENSACAP00000003605.2"/>
    <property type="gene ID" value="ENSACAG00000003712.2"/>
</dbReference>
<accession>H9G7X6</accession>
<dbReference type="SMART" id="SM00272">
    <property type="entry name" value="END"/>
    <property type="match status" value="2"/>
</dbReference>